<sequence>MCLEIGNKVAVLDADIRGFVIKKEGNSFFIKDDEGMEYCFLASELVKIEVDQNQLSRYIDINNPLLKAKIDQRTKSKKSPFVKDKNEVVMEVDLHIEKIVKSVKGMDKYDILSKQIQLAKQKLEYCISKGISKLVLIHGVGEGVLKSELQYLLNNYNVRYYDASYQKYGQGATEVYMYKNVN</sequence>
<dbReference type="InterPro" id="IPR036063">
    <property type="entry name" value="Smr_dom_sf"/>
</dbReference>
<dbReference type="Proteomes" id="UP000467305">
    <property type="component" value="Unassembled WGS sequence"/>
</dbReference>
<dbReference type="AlphaFoldDB" id="A0A7J5AAY0"/>
<protein>
    <submittedName>
        <fullName evidence="2">DNA mismatch repair protein MutS</fullName>
    </submittedName>
</protein>
<name>A0A7J5AAY0_9FLAO</name>
<dbReference type="InterPro" id="IPR002625">
    <property type="entry name" value="Smr_dom"/>
</dbReference>
<evidence type="ECO:0000259" key="1">
    <source>
        <dbReference type="Pfam" id="PF01713"/>
    </source>
</evidence>
<dbReference type="Gene3D" id="3.30.1370.110">
    <property type="match status" value="1"/>
</dbReference>
<evidence type="ECO:0000313" key="2">
    <source>
        <dbReference type="EMBL" id="KAB1154697.1"/>
    </source>
</evidence>
<keyword evidence="3" id="KW-1185">Reference proteome</keyword>
<evidence type="ECO:0000313" key="3">
    <source>
        <dbReference type="Proteomes" id="UP000467305"/>
    </source>
</evidence>
<dbReference type="RefSeq" id="WP_150900779.1">
    <property type="nucleotide sequence ID" value="NZ_WAAU01000028.1"/>
</dbReference>
<gene>
    <name evidence="2" type="ORF">F7018_14330</name>
</gene>
<comment type="caution">
    <text evidence="2">The sequence shown here is derived from an EMBL/GenBank/DDBJ whole genome shotgun (WGS) entry which is preliminary data.</text>
</comment>
<feature type="domain" description="Smr" evidence="1">
    <location>
        <begin position="120"/>
        <end position="177"/>
    </location>
</feature>
<proteinExistence type="predicted"/>
<dbReference type="OrthoDB" id="1524810at2"/>
<organism evidence="2 3">
    <name type="scientific">Tenacibaculum aiptasiae</name>
    <dbReference type="NCBI Taxonomy" id="426481"/>
    <lineage>
        <taxon>Bacteria</taxon>
        <taxon>Pseudomonadati</taxon>
        <taxon>Bacteroidota</taxon>
        <taxon>Flavobacteriia</taxon>
        <taxon>Flavobacteriales</taxon>
        <taxon>Flavobacteriaceae</taxon>
        <taxon>Tenacibaculum</taxon>
    </lineage>
</organism>
<accession>A0A7J5AAY0</accession>
<dbReference type="EMBL" id="WAAU01000028">
    <property type="protein sequence ID" value="KAB1154697.1"/>
    <property type="molecule type" value="Genomic_DNA"/>
</dbReference>
<reference evidence="2 3" key="1">
    <citation type="submission" date="2019-09" db="EMBL/GenBank/DDBJ databases">
        <authorList>
            <person name="Cao W.R."/>
        </authorList>
    </citation>
    <scope>NUCLEOTIDE SEQUENCE [LARGE SCALE GENOMIC DNA]</scope>
    <source>
        <strain evidence="3">a4</strain>
    </source>
</reference>
<dbReference type="Pfam" id="PF01713">
    <property type="entry name" value="Smr"/>
    <property type="match status" value="1"/>
</dbReference>